<evidence type="ECO:0000256" key="2">
    <source>
        <dbReference type="ARBA" id="ARBA00004829"/>
    </source>
</evidence>
<evidence type="ECO:0000256" key="6">
    <source>
        <dbReference type="ARBA" id="ARBA00023136"/>
    </source>
</evidence>
<name>A0ABQ6IEH1_9MICO</name>
<protein>
    <recommendedName>
        <fullName evidence="9">Lycopene cyclase domain-containing protein</fullName>
    </recommendedName>
</protein>
<evidence type="ECO:0000256" key="5">
    <source>
        <dbReference type="ARBA" id="ARBA00022989"/>
    </source>
</evidence>
<evidence type="ECO:0000313" key="11">
    <source>
        <dbReference type="Proteomes" id="UP001157125"/>
    </source>
</evidence>
<keyword evidence="6 8" id="KW-0472">Membrane</keyword>
<feature type="domain" description="Lycopene cyclase" evidence="9">
    <location>
        <begin position="14"/>
        <end position="100"/>
    </location>
</feature>
<comment type="subcellular location">
    <subcellularLocation>
        <location evidence="1">Membrane</location>
        <topology evidence="1">Multi-pass membrane protein</topology>
    </subcellularLocation>
</comment>
<dbReference type="Proteomes" id="UP001157125">
    <property type="component" value="Unassembled WGS sequence"/>
</dbReference>
<comment type="caution">
    <text evidence="10">The sequence shown here is derived from an EMBL/GenBank/DDBJ whole genome shotgun (WGS) entry which is preliminary data.</text>
</comment>
<feature type="transmembrane region" description="Helical" evidence="8">
    <location>
        <begin position="40"/>
        <end position="65"/>
    </location>
</feature>
<evidence type="ECO:0000256" key="3">
    <source>
        <dbReference type="ARBA" id="ARBA00022692"/>
    </source>
</evidence>
<evidence type="ECO:0000313" key="10">
    <source>
        <dbReference type="EMBL" id="GMA35700.1"/>
    </source>
</evidence>
<dbReference type="EMBL" id="BSUN01000001">
    <property type="protein sequence ID" value="GMA35700.1"/>
    <property type="molecule type" value="Genomic_DNA"/>
</dbReference>
<evidence type="ECO:0000256" key="8">
    <source>
        <dbReference type="SAM" id="Phobius"/>
    </source>
</evidence>
<comment type="pathway">
    <text evidence="2">Carotenoid biosynthesis.</text>
</comment>
<reference evidence="11" key="1">
    <citation type="journal article" date="2019" name="Int. J. Syst. Evol. Microbiol.">
        <title>The Global Catalogue of Microorganisms (GCM) 10K type strain sequencing project: providing services to taxonomists for standard genome sequencing and annotation.</title>
        <authorList>
            <consortium name="The Broad Institute Genomics Platform"/>
            <consortium name="The Broad Institute Genome Sequencing Center for Infectious Disease"/>
            <person name="Wu L."/>
            <person name="Ma J."/>
        </authorList>
    </citation>
    <scope>NUCLEOTIDE SEQUENCE [LARGE SCALE GENOMIC DNA]</scope>
    <source>
        <strain evidence="11">NBRC 112299</strain>
    </source>
</reference>
<keyword evidence="7" id="KW-0413">Isomerase</keyword>
<organism evidence="10 11">
    <name type="scientific">Demequina litorisediminis</name>
    <dbReference type="NCBI Taxonomy" id="1849022"/>
    <lineage>
        <taxon>Bacteria</taxon>
        <taxon>Bacillati</taxon>
        <taxon>Actinomycetota</taxon>
        <taxon>Actinomycetes</taxon>
        <taxon>Micrococcales</taxon>
        <taxon>Demequinaceae</taxon>
        <taxon>Demequina</taxon>
    </lineage>
</organism>
<dbReference type="Pfam" id="PF18916">
    <property type="entry name" value="Lycopene_cyc"/>
    <property type="match status" value="1"/>
</dbReference>
<feature type="transmembrane region" description="Helical" evidence="8">
    <location>
        <begin position="12"/>
        <end position="33"/>
    </location>
</feature>
<gene>
    <name evidence="10" type="ORF">GCM10025876_19040</name>
</gene>
<accession>A0ABQ6IEH1</accession>
<proteinExistence type="predicted"/>
<evidence type="ECO:0000256" key="4">
    <source>
        <dbReference type="ARBA" id="ARBA00022746"/>
    </source>
</evidence>
<evidence type="ECO:0000259" key="9">
    <source>
        <dbReference type="Pfam" id="PF18916"/>
    </source>
</evidence>
<keyword evidence="11" id="KW-1185">Reference proteome</keyword>
<keyword evidence="4" id="KW-0125">Carotenoid biosynthesis</keyword>
<evidence type="ECO:0000256" key="7">
    <source>
        <dbReference type="ARBA" id="ARBA00023235"/>
    </source>
</evidence>
<keyword evidence="3 8" id="KW-0812">Transmembrane</keyword>
<dbReference type="PROSITE" id="PS51257">
    <property type="entry name" value="PROKAR_LIPOPROTEIN"/>
    <property type="match status" value="1"/>
</dbReference>
<keyword evidence="5 8" id="KW-1133">Transmembrane helix</keyword>
<dbReference type="InterPro" id="IPR017825">
    <property type="entry name" value="Lycopene_cyclase_dom"/>
</dbReference>
<evidence type="ECO:0000256" key="1">
    <source>
        <dbReference type="ARBA" id="ARBA00004141"/>
    </source>
</evidence>
<sequence>MAGLRAQAGGGMTYVILSVAVLALLAVACLPVLRRLPHRPLVLTGLVLLALTVVFDNIIVGLEIVAYDEDLISGVTMPIAPLEDLAYAIGAVLLVPTLWESLGGRTASATEAP</sequence>